<dbReference type="AlphaFoldDB" id="A0A4C1U2L3"/>
<organism evidence="1 2">
    <name type="scientific">Eumeta variegata</name>
    <name type="common">Bagworm moth</name>
    <name type="synonym">Eumeta japonica</name>
    <dbReference type="NCBI Taxonomy" id="151549"/>
    <lineage>
        <taxon>Eukaryota</taxon>
        <taxon>Metazoa</taxon>
        <taxon>Ecdysozoa</taxon>
        <taxon>Arthropoda</taxon>
        <taxon>Hexapoda</taxon>
        <taxon>Insecta</taxon>
        <taxon>Pterygota</taxon>
        <taxon>Neoptera</taxon>
        <taxon>Endopterygota</taxon>
        <taxon>Lepidoptera</taxon>
        <taxon>Glossata</taxon>
        <taxon>Ditrysia</taxon>
        <taxon>Tineoidea</taxon>
        <taxon>Psychidae</taxon>
        <taxon>Oiketicinae</taxon>
        <taxon>Eumeta</taxon>
    </lineage>
</organism>
<evidence type="ECO:0000313" key="1">
    <source>
        <dbReference type="EMBL" id="GBP20552.1"/>
    </source>
</evidence>
<sequence length="104" mass="11924">MDLAGSSVTHLVGGRVQAVPDDGRAVPRADVRHVRILHRAAPHTTLHHHRRRVISSLLHHPTETARAPRTQRLNERTGIIYIFKRFQPHNYDEPACTYWTVVRA</sequence>
<protein>
    <submittedName>
        <fullName evidence="1">Uncharacterized protein</fullName>
    </submittedName>
</protein>
<name>A0A4C1U2L3_EUMVA</name>
<accession>A0A4C1U2L3</accession>
<proteinExistence type="predicted"/>
<comment type="caution">
    <text evidence="1">The sequence shown here is derived from an EMBL/GenBank/DDBJ whole genome shotgun (WGS) entry which is preliminary data.</text>
</comment>
<evidence type="ECO:0000313" key="2">
    <source>
        <dbReference type="Proteomes" id="UP000299102"/>
    </source>
</evidence>
<dbReference type="Proteomes" id="UP000299102">
    <property type="component" value="Unassembled WGS sequence"/>
</dbReference>
<dbReference type="EMBL" id="BGZK01000119">
    <property type="protein sequence ID" value="GBP20552.1"/>
    <property type="molecule type" value="Genomic_DNA"/>
</dbReference>
<keyword evidence="2" id="KW-1185">Reference proteome</keyword>
<reference evidence="1 2" key="1">
    <citation type="journal article" date="2019" name="Commun. Biol.">
        <title>The bagworm genome reveals a unique fibroin gene that provides high tensile strength.</title>
        <authorList>
            <person name="Kono N."/>
            <person name="Nakamura H."/>
            <person name="Ohtoshi R."/>
            <person name="Tomita M."/>
            <person name="Numata K."/>
            <person name="Arakawa K."/>
        </authorList>
    </citation>
    <scope>NUCLEOTIDE SEQUENCE [LARGE SCALE GENOMIC DNA]</scope>
</reference>
<gene>
    <name evidence="1" type="ORF">EVAR_78931_1</name>
</gene>